<dbReference type="HOGENOM" id="CLU_2942583_0_0_1"/>
<organism evidence="1 2">
    <name type="scientific">Piloderma croceum (strain F 1598)</name>
    <dbReference type="NCBI Taxonomy" id="765440"/>
    <lineage>
        <taxon>Eukaryota</taxon>
        <taxon>Fungi</taxon>
        <taxon>Dikarya</taxon>
        <taxon>Basidiomycota</taxon>
        <taxon>Agaricomycotina</taxon>
        <taxon>Agaricomycetes</taxon>
        <taxon>Agaricomycetidae</taxon>
        <taxon>Atheliales</taxon>
        <taxon>Atheliaceae</taxon>
        <taxon>Piloderma</taxon>
    </lineage>
</organism>
<evidence type="ECO:0000313" key="1">
    <source>
        <dbReference type="EMBL" id="KIM90483.1"/>
    </source>
</evidence>
<keyword evidence="2" id="KW-1185">Reference proteome</keyword>
<evidence type="ECO:0000313" key="2">
    <source>
        <dbReference type="Proteomes" id="UP000054166"/>
    </source>
</evidence>
<dbReference type="EMBL" id="KN832973">
    <property type="protein sequence ID" value="KIM90483.1"/>
    <property type="molecule type" value="Genomic_DNA"/>
</dbReference>
<sequence>MIAVILPVLGSMRILPACKSPWQKRKIKKNRQKDRRVDDGDIRRADFGRARKFCLVWGLS</sequence>
<protein>
    <submittedName>
        <fullName evidence="1">Uncharacterized protein</fullName>
    </submittedName>
</protein>
<dbReference type="InParanoid" id="A0A0C3BVA9"/>
<accession>A0A0C3BVA9</accession>
<reference evidence="1 2" key="1">
    <citation type="submission" date="2014-04" db="EMBL/GenBank/DDBJ databases">
        <authorList>
            <consortium name="DOE Joint Genome Institute"/>
            <person name="Kuo A."/>
            <person name="Tarkka M."/>
            <person name="Buscot F."/>
            <person name="Kohler A."/>
            <person name="Nagy L.G."/>
            <person name="Floudas D."/>
            <person name="Copeland A."/>
            <person name="Barry K.W."/>
            <person name="Cichocki N."/>
            <person name="Veneault-Fourrey C."/>
            <person name="LaButti K."/>
            <person name="Lindquist E.A."/>
            <person name="Lipzen A."/>
            <person name="Lundell T."/>
            <person name="Morin E."/>
            <person name="Murat C."/>
            <person name="Sun H."/>
            <person name="Tunlid A."/>
            <person name="Henrissat B."/>
            <person name="Grigoriev I.V."/>
            <person name="Hibbett D.S."/>
            <person name="Martin F."/>
            <person name="Nordberg H.P."/>
            <person name="Cantor M.N."/>
            <person name="Hua S.X."/>
        </authorList>
    </citation>
    <scope>NUCLEOTIDE SEQUENCE [LARGE SCALE GENOMIC DNA]</scope>
    <source>
        <strain evidence="1 2">F 1598</strain>
    </source>
</reference>
<dbReference type="AlphaFoldDB" id="A0A0C3BVA9"/>
<name>A0A0C3BVA9_PILCF</name>
<gene>
    <name evidence="1" type="ORF">PILCRDRAFT_184759</name>
</gene>
<dbReference type="Proteomes" id="UP000054166">
    <property type="component" value="Unassembled WGS sequence"/>
</dbReference>
<reference evidence="2" key="2">
    <citation type="submission" date="2015-01" db="EMBL/GenBank/DDBJ databases">
        <title>Evolutionary Origins and Diversification of the Mycorrhizal Mutualists.</title>
        <authorList>
            <consortium name="DOE Joint Genome Institute"/>
            <consortium name="Mycorrhizal Genomics Consortium"/>
            <person name="Kohler A."/>
            <person name="Kuo A."/>
            <person name="Nagy L.G."/>
            <person name="Floudas D."/>
            <person name="Copeland A."/>
            <person name="Barry K.W."/>
            <person name="Cichocki N."/>
            <person name="Veneault-Fourrey C."/>
            <person name="LaButti K."/>
            <person name="Lindquist E.A."/>
            <person name="Lipzen A."/>
            <person name="Lundell T."/>
            <person name="Morin E."/>
            <person name="Murat C."/>
            <person name="Riley R."/>
            <person name="Ohm R."/>
            <person name="Sun H."/>
            <person name="Tunlid A."/>
            <person name="Henrissat B."/>
            <person name="Grigoriev I.V."/>
            <person name="Hibbett D.S."/>
            <person name="Martin F."/>
        </authorList>
    </citation>
    <scope>NUCLEOTIDE SEQUENCE [LARGE SCALE GENOMIC DNA]</scope>
    <source>
        <strain evidence="2">F 1598</strain>
    </source>
</reference>
<proteinExistence type="predicted"/>